<feature type="compositionally biased region" description="Polar residues" evidence="1">
    <location>
        <begin position="1"/>
        <end position="11"/>
    </location>
</feature>
<dbReference type="RefSeq" id="XP_044550812.1">
    <property type="nucleotide sequence ID" value="XM_044691208.1"/>
</dbReference>
<reference evidence="2 3" key="1">
    <citation type="journal article" date="2018" name="BMC Genomics">
        <title>The genome of Naegleria lovaniensis, the basis for a comparative approach to unravel pathogenicity factors of the human pathogenic amoeba N. fowleri.</title>
        <authorList>
            <person name="Liechti N."/>
            <person name="Schurch N."/>
            <person name="Bruggmann R."/>
            <person name="Wittwer M."/>
        </authorList>
    </citation>
    <scope>NUCLEOTIDE SEQUENCE [LARGE SCALE GENOMIC DNA]</scope>
    <source>
        <strain evidence="2 3">ATCC 30569</strain>
    </source>
</reference>
<evidence type="ECO:0008006" key="4">
    <source>
        <dbReference type="Google" id="ProtNLM"/>
    </source>
</evidence>
<proteinExistence type="predicted"/>
<dbReference type="GO" id="GO:0034462">
    <property type="term" value="P:small-subunit processome assembly"/>
    <property type="evidence" value="ECO:0007669"/>
    <property type="project" value="TreeGrafter"/>
</dbReference>
<dbReference type="InterPro" id="IPR012677">
    <property type="entry name" value="Nucleotide-bd_a/b_plait_sf"/>
</dbReference>
<feature type="compositionally biased region" description="Acidic residues" evidence="1">
    <location>
        <begin position="18"/>
        <end position="35"/>
    </location>
</feature>
<protein>
    <recommendedName>
        <fullName evidence="4">RRM domain-containing protein</fullName>
    </recommendedName>
</protein>
<sequence>MPKNVIQTPTFTIVEDISSSEDERENEEHTSDEEERIQKLLEEASRKKKRKKGDDSSSALESKTKKTKLPSLNVMDNFDDEVKIGEVKVAKPIDYEQLKQSEQTKGVIYISTDFGKNPVPPTLKDEKALRKMLAEFGTVSRVESKYERRGLRHVRIGFYVEFEDKNIAKRVALTLNGSTVSRSDSRVYSVKFLSHFEWSEVGEEEELQKMKRKLLKVEAQTELRAIKEFKKNKKWSESIKNNKAPKPNSNFRFNQKAVIRHDNSTTSHIDTLEIFASKDDTKKQPVYKKN</sequence>
<feature type="region of interest" description="Disordered" evidence="1">
    <location>
        <begin position="1"/>
        <end position="66"/>
    </location>
</feature>
<evidence type="ECO:0000313" key="3">
    <source>
        <dbReference type="Proteomes" id="UP000816034"/>
    </source>
</evidence>
<name>A0AA88GTW9_NAELO</name>
<gene>
    <name evidence="2" type="ORF">C9374_001855</name>
</gene>
<keyword evidence="3" id="KW-1185">Reference proteome</keyword>
<dbReference type="GO" id="GO:0003723">
    <property type="term" value="F:RNA binding"/>
    <property type="evidence" value="ECO:0007669"/>
    <property type="project" value="TreeGrafter"/>
</dbReference>
<dbReference type="AlphaFoldDB" id="A0AA88GTW9"/>
<dbReference type="Gene3D" id="3.30.70.330">
    <property type="match status" value="1"/>
</dbReference>
<dbReference type="GeneID" id="68094311"/>
<evidence type="ECO:0000256" key="1">
    <source>
        <dbReference type="SAM" id="MobiDB-lite"/>
    </source>
</evidence>
<dbReference type="PANTHER" id="PTHR12311">
    <property type="entry name" value="ACTIVATOR OF BASAL TRANSCRIPTION 1"/>
    <property type="match status" value="1"/>
</dbReference>
<feature type="compositionally biased region" description="Basic and acidic residues" evidence="1">
    <location>
        <begin position="36"/>
        <end position="45"/>
    </location>
</feature>
<evidence type="ECO:0000313" key="2">
    <source>
        <dbReference type="EMBL" id="KAG2386820.1"/>
    </source>
</evidence>
<accession>A0AA88GTW9</accession>
<dbReference type="GO" id="GO:0000447">
    <property type="term" value="P:endonucleolytic cleavage in ITS1 to separate SSU-rRNA from 5.8S rRNA and LSU-rRNA from tricistronic rRNA transcript (SSU-rRNA, 5.8S rRNA, LSU-rRNA)"/>
    <property type="evidence" value="ECO:0007669"/>
    <property type="project" value="TreeGrafter"/>
</dbReference>
<organism evidence="2 3">
    <name type="scientific">Naegleria lovaniensis</name>
    <name type="common">Amoeba</name>
    <dbReference type="NCBI Taxonomy" id="51637"/>
    <lineage>
        <taxon>Eukaryota</taxon>
        <taxon>Discoba</taxon>
        <taxon>Heterolobosea</taxon>
        <taxon>Tetramitia</taxon>
        <taxon>Eutetramitia</taxon>
        <taxon>Vahlkampfiidae</taxon>
        <taxon>Naegleria</taxon>
    </lineage>
</organism>
<comment type="caution">
    <text evidence="2">The sequence shown here is derived from an EMBL/GenBank/DDBJ whole genome shotgun (WGS) entry which is preliminary data.</text>
</comment>
<dbReference type="GO" id="GO:0005730">
    <property type="term" value="C:nucleolus"/>
    <property type="evidence" value="ECO:0007669"/>
    <property type="project" value="TreeGrafter"/>
</dbReference>
<dbReference type="InterPro" id="IPR035979">
    <property type="entry name" value="RBD_domain_sf"/>
</dbReference>
<dbReference type="SUPFAM" id="SSF54928">
    <property type="entry name" value="RNA-binding domain, RBD"/>
    <property type="match status" value="1"/>
</dbReference>
<dbReference type="Proteomes" id="UP000816034">
    <property type="component" value="Unassembled WGS sequence"/>
</dbReference>
<dbReference type="PANTHER" id="PTHR12311:SF7">
    <property type="entry name" value="ACTIVATOR OF BASAL TRANSCRIPTION 1"/>
    <property type="match status" value="1"/>
</dbReference>
<dbReference type="GO" id="GO:0000472">
    <property type="term" value="P:endonucleolytic cleavage to generate mature 5'-end of SSU-rRNA from (SSU-rRNA, 5.8S rRNA, LSU-rRNA)"/>
    <property type="evidence" value="ECO:0007669"/>
    <property type="project" value="TreeGrafter"/>
</dbReference>
<dbReference type="InterPro" id="IPR039119">
    <property type="entry name" value="ABT1/Esf2"/>
</dbReference>
<dbReference type="EMBL" id="PYSW02000014">
    <property type="protein sequence ID" value="KAG2386820.1"/>
    <property type="molecule type" value="Genomic_DNA"/>
</dbReference>
<dbReference type="GO" id="GO:0000480">
    <property type="term" value="P:endonucleolytic cleavage in 5'-ETS of tricistronic rRNA transcript (SSU-rRNA, 5.8S rRNA, LSU-rRNA)"/>
    <property type="evidence" value="ECO:0007669"/>
    <property type="project" value="TreeGrafter"/>
</dbReference>